<dbReference type="AlphaFoldDB" id="A0A1H2WBF0"/>
<evidence type="ECO:0000313" key="3">
    <source>
        <dbReference type="Proteomes" id="UP000198539"/>
    </source>
</evidence>
<dbReference type="RefSeq" id="WP_143033481.1">
    <property type="nucleotide sequence ID" value="NZ_CP061498.1"/>
</dbReference>
<name>A0A1H2WBF0_9RHOB</name>
<dbReference type="STRING" id="564137.SAMN04488238_103314"/>
<dbReference type="EMBL" id="FNOM01000003">
    <property type="protein sequence ID" value="SDW77359.1"/>
    <property type="molecule type" value="Genomic_DNA"/>
</dbReference>
<sequence length="80" mass="8862">MTRPTDDELEAIAARVDAYKAAAREADRILSEKTKERPMGPVTYDMGELPEMEDPDQLIADLAIMLRAVQGADDLARQSN</sequence>
<feature type="region of interest" description="Disordered" evidence="1">
    <location>
        <begin position="30"/>
        <end position="50"/>
    </location>
</feature>
<evidence type="ECO:0000256" key="1">
    <source>
        <dbReference type="SAM" id="MobiDB-lite"/>
    </source>
</evidence>
<proteinExistence type="predicted"/>
<accession>A0A1H2WBF0</accession>
<reference evidence="2 3" key="1">
    <citation type="submission" date="2016-10" db="EMBL/GenBank/DDBJ databases">
        <authorList>
            <person name="de Groot N.N."/>
        </authorList>
    </citation>
    <scope>NUCLEOTIDE SEQUENCE [LARGE SCALE GENOMIC DNA]</scope>
    <source>
        <strain evidence="2 3">CGMCC 1.8894</strain>
    </source>
</reference>
<organism evidence="2 3">
    <name type="scientific">Roseicitreum antarcticum</name>
    <dbReference type="NCBI Taxonomy" id="564137"/>
    <lineage>
        <taxon>Bacteria</taxon>
        <taxon>Pseudomonadati</taxon>
        <taxon>Pseudomonadota</taxon>
        <taxon>Alphaproteobacteria</taxon>
        <taxon>Rhodobacterales</taxon>
        <taxon>Paracoccaceae</taxon>
        <taxon>Roseicitreum</taxon>
    </lineage>
</organism>
<keyword evidence="3" id="KW-1185">Reference proteome</keyword>
<gene>
    <name evidence="2" type="ORF">SAMN04488238_103314</name>
</gene>
<protein>
    <submittedName>
        <fullName evidence="2">Uncharacterized protein</fullName>
    </submittedName>
</protein>
<dbReference type="Proteomes" id="UP000198539">
    <property type="component" value="Unassembled WGS sequence"/>
</dbReference>
<evidence type="ECO:0000313" key="2">
    <source>
        <dbReference type="EMBL" id="SDW77359.1"/>
    </source>
</evidence>